<evidence type="ECO:0000256" key="5">
    <source>
        <dbReference type="SAM" id="Phobius"/>
    </source>
</evidence>
<name>A0A1H2QBJ8_9BACL</name>
<dbReference type="AlphaFoldDB" id="A0A1H2QBJ8"/>
<keyword evidence="2 5" id="KW-0812">Transmembrane</keyword>
<evidence type="ECO:0000256" key="4">
    <source>
        <dbReference type="ARBA" id="ARBA00023136"/>
    </source>
</evidence>
<dbReference type="PANTHER" id="PTHR35529">
    <property type="entry name" value="MANGANESE EFFLUX PUMP MNTP-RELATED"/>
    <property type="match status" value="1"/>
</dbReference>
<dbReference type="EMBL" id="FNOJ01000001">
    <property type="protein sequence ID" value="SDW04158.1"/>
    <property type="molecule type" value="Genomic_DNA"/>
</dbReference>
<reference evidence="6" key="3">
    <citation type="submission" date="2023-02" db="EMBL/GenBank/DDBJ databases">
        <title>Proposal of a novel subspecies: Alicyclobacillus hesperidum subspecies aegle.</title>
        <authorList>
            <person name="Goto K."/>
            <person name="Fujii T."/>
            <person name="Yasui K."/>
            <person name="Mochida K."/>
            <person name="Kato-Tanaka Y."/>
            <person name="Morohoshi S."/>
            <person name="An S.Y."/>
            <person name="Kasai H."/>
            <person name="Yokota A."/>
        </authorList>
    </citation>
    <scope>NUCLEOTIDE SEQUENCE</scope>
    <source>
        <strain evidence="6">DSM 12766</strain>
    </source>
</reference>
<feature type="transmembrane region" description="Helical" evidence="5">
    <location>
        <begin position="28"/>
        <end position="46"/>
    </location>
</feature>
<evidence type="ECO:0000313" key="6">
    <source>
        <dbReference type="EMBL" id="GLV12727.1"/>
    </source>
</evidence>
<accession>A0A1H2QBJ8</accession>
<keyword evidence="8" id="KW-1185">Reference proteome</keyword>
<gene>
    <name evidence="6" type="ORF">Heshes_04110</name>
    <name evidence="7" type="ORF">SAMN04489725_101172</name>
</gene>
<reference evidence="7" key="2">
    <citation type="submission" date="2016-10" db="EMBL/GenBank/DDBJ databases">
        <authorList>
            <person name="de Groot N.N."/>
        </authorList>
    </citation>
    <scope>NUCLEOTIDE SEQUENCE [LARGE SCALE GENOMIC DNA]</scope>
    <source>
        <strain evidence="7">DSM 12489</strain>
    </source>
</reference>
<dbReference type="Proteomes" id="UP000182589">
    <property type="component" value="Unassembled WGS sequence"/>
</dbReference>
<feature type="transmembrane region" description="Helical" evidence="5">
    <location>
        <begin position="66"/>
        <end position="85"/>
    </location>
</feature>
<evidence type="ECO:0000313" key="7">
    <source>
        <dbReference type="EMBL" id="SDW04158.1"/>
    </source>
</evidence>
<dbReference type="InterPro" id="IPR003810">
    <property type="entry name" value="Mntp/YtaF"/>
</dbReference>
<reference evidence="8" key="1">
    <citation type="submission" date="2016-10" db="EMBL/GenBank/DDBJ databases">
        <authorList>
            <person name="Varghese N."/>
        </authorList>
    </citation>
    <scope>NUCLEOTIDE SEQUENCE [LARGE SCALE GENOMIC DNA]</scope>
    <source>
        <strain evidence="8">DSM 12489</strain>
    </source>
</reference>
<evidence type="ECO:0000256" key="1">
    <source>
        <dbReference type="ARBA" id="ARBA00022475"/>
    </source>
</evidence>
<evidence type="ECO:0000313" key="8">
    <source>
        <dbReference type="Proteomes" id="UP000182589"/>
    </source>
</evidence>
<sequence length="142" mass="14835">MIFAVFEAIMPVIGMVIGESVAGDIGRRAKLVGIAVLVVMGVYSLLRREDDDDEAERAAKARGMKILFLAIALSLDNLTVGFGIGMFNAPLGIAAVIFGVISLCLTLLGLEVGRHLGKRVSLSPDKLSGAVLLIVAGVMALV</sequence>
<protein>
    <submittedName>
        <fullName evidence="7">Putative Mn2+ efflux pump MntP</fullName>
    </submittedName>
</protein>
<evidence type="ECO:0000256" key="3">
    <source>
        <dbReference type="ARBA" id="ARBA00022989"/>
    </source>
</evidence>
<keyword evidence="3 5" id="KW-1133">Transmembrane helix</keyword>
<dbReference type="STRING" id="89784.SAMN04489725_101172"/>
<dbReference type="PANTHER" id="PTHR35529:SF1">
    <property type="entry name" value="MANGANESE EFFLUX PUMP MNTP-RELATED"/>
    <property type="match status" value="1"/>
</dbReference>
<evidence type="ECO:0000256" key="2">
    <source>
        <dbReference type="ARBA" id="ARBA00022692"/>
    </source>
</evidence>
<dbReference type="EMBL" id="BSRA01000002">
    <property type="protein sequence ID" value="GLV12727.1"/>
    <property type="molecule type" value="Genomic_DNA"/>
</dbReference>
<keyword evidence="4 5" id="KW-0472">Membrane</keyword>
<organism evidence="7 8">
    <name type="scientific">Alicyclobacillus hesperidum</name>
    <dbReference type="NCBI Taxonomy" id="89784"/>
    <lineage>
        <taxon>Bacteria</taxon>
        <taxon>Bacillati</taxon>
        <taxon>Bacillota</taxon>
        <taxon>Bacilli</taxon>
        <taxon>Bacillales</taxon>
        <taxon>Alicyclobacillaceae</taxon>
        <taxon>Alicyclobacillus</taxon>
    </lineage>
</organism>
<feature type="transmembrane region" description="Helical" evidence="5">
    <location>
        <begin position="91"/>
        <end position="110"/>
    </location>
</feature>
<proteinExistence type="predicted"/>
<dbReference type="Proteomes" id="UP001157137">
    <property type="component" value="Unassembled WGS sequence"/>
</dbReference>
<dbReference type="Pfam" id="PF02659">
    <property type="entry name" value="Mntp"/>
    <property type="match status" value="1"/>
</dbReference>
<keyword evidence="1" id="KW-1003">Cell membrane</keyword>